<accession>A0A1I7YSR1</accession>
<dbReference type="AlphaFoldDB" id="A0A1I7YSR1"/>
<protein>
    <submittedName>
        <fullName evidence="3">NAAA-beta domain-containing protein</fullName>
    </submittedName>
</protein>
<evidence type="ECO:0000313" key="2">
    <source>
        <dbReference type="Proteomes" id="UP000095287"/>
    </source>
</evidence>
<reference evidence="3" key="1">
    <citation type="submission" date="2016-11" db="UniProtKB">
        <authorList>
            <consortium name="WormBaseParasite"/>
        </authorList>
    </citation>
    <scope>IDENTIFICATION</scope>
</reference>
<proteinExistence type="predicted"/>
<feature type="signal peptide" evidence="1">
    <location>
        <begin position="1"/>
        <end position="15"/>
    </location>
</feature>
<sequence length="219" mass="24896">MNGVTLLLLVAGVIALDIQLPQNFWEKIPGPHLKPCMDFSNAVCTNNTTLVQQMRDDFQEELHLAFQDFEPDDVTLMLYRILKEYDWNNCSSLAKHFLGLGQLTATKVLMVVKVNVDEQQNRNSHLAPHPTEPLRRVPLKHIGDKGIEQLMFGYISVVDIEKRFYLSDVDVLYERGVKVDAKGKLIEVRMNNRTGWLVMGCSSVCFPLSVLCPLSIVCY</sequence>
<keyword evidence="2" id="KW-1185">Reference proteome</keyword>
<evidence type="ECO:0000256" key="1">
    <source>
        <dbReference type="SAM" id="SignalP"/>
    </source>
</evidence>
<feature type="chain" id="PRO_5012610814" evidence="1">
    <location>
        <begin position="16"/>
        <end position="219"/>
    </location>
</feature>
<name>A0A1I7YSR1_9BILA</name>
<dbReference type="WBParaSite" id="L893_g19110.t1">
    <property type="protein sequence ID" value="L893_g19110.t1"/>
    <property type="gene ID" value="L893_g19110"/>
</dbReference>
<organism evidence="2 3">
    <name type="scientific">Steinernema glaseri</name>
    <dbReference type="NCBI Taxonomy" id="37863"/>
    <lineage>
        <taxon>Eukaryota</taxon>
        <taxon>Metazoa</taxon>
        <taxon>Ecdysozoa</taxon>
        <taxon>Nematoda</taxon>
        <taxon>Chromadorea</taxon>
        <taxon>Rhabditida</taxon>
        <taxon>Tylenchina</taxon>
        <taxon>Panagrolaimomorpha</taxon>
        <taxon>Strongyloidoidea</taxon>
        <taxon>Steinernematidae</taxon>
        <taxon>Steinernema</taxon>
    </lineage>
</organism>
<keyword evidence="1" id="KW-0732">Signal</keyword>
<evidence type="ECO:0000313" key="3">
    <source>
        <dbReference type="WBParaSite" id="L893_g19110.t1"/>
    </source>
</evidence>
<dbReference type="Proteomes" id="UP000095287">
    <property type="component" value="Unplaced"/>
</dbReference>